<evidence type="ECO:0000313" key="2">
    <source>
        <dbReference type="EMBL" id="GBN33234.1"/>
    </source>
</evidence>
<accession>A0A4Y2N3N8</accession>
<comment type="caution">
    <text evidence="2">The sequence shown here is derived from an EMBL/GenBank/DDBJ whole genome shotgun (WGS) entry which is preliminary data.</text>
</comment>
<keyword evidence="3" id="KW-1185">Reference proteome</keyword>
<feature type="region of interest" description="Disordered" evidence="1">
    <location>
        <begin position="1"/>
        <end position="31"/>
    </location>
</feature>
<organism evidence="2 3">
    <name type="scientific">Araneus ventricosus</name>
    <name type="common">Orbweaver spider</name>
    <name type="synonym">Epeira ventricosa</name>
    <dbReference type="NCBI Taxonomy" id="182803"/>
    <lineage>
        <taxon>Eukaryota</taxon>
        <taxon>Metazoa</taxon>
        <taxon>Ecdysozoa</taxon>
        <taxon>Arthropoda</taxon>
        <taxon>Chelicerata</taxon>
        <taxon>Arachnida</taxon>
        <taxon>Araneae</taxon>
        <taxon>Araneomorphae</taxon>
        <taxon>Entelegynae</taxon>
        <taxon>Araneoidea</taxon>
        <taxon>Araneidae</taxon>
        <taxon>Araneus</taxon>
    </lineage>
</organism>
<dbReference type="AlphaFoldDB" id="A0A4Y2N3N8"/>
<dbReference type="EMBL" id="BGPR01125832">
    <property type="protein sequence ID" value="GBN33234.1"/>
    <property type="molecule type" value="Genomic_DNA"/>
</dbReference>
<gene>
    <name evidence="2" type="ORF">AVEN_71236_1</name>
</gene>
<proteinExistence type="predicted"/>
<reference evidence="2 3" key="1">
    <citation type="journal article" date="2019" name="Sci. Rep.">
        <title>Orb-weaving spider Araneus ventricosus genome elucidates the spidroin gene catalogue.</title>
        <authorList>
            <person name="Kono N."/>
            <person name="Nakamura H."/>
            <person name="Ohtoshi R."/>
            <person name="Moran D.A.P."/>
            <person name="Shinohara A."/>
            <person name="Yoshida Y."/>
            <person name="Fujiwara M."/>
            <person name="Mori M."/>
            <person name="Tomita M."/>
            <person name="Arakawa K."/>
        </authorList>
    </citation>
    <scope>NUCLEOTIDE SEQUENCE [LARGE SCALE GENOMIC DNA]</scope>
</reference>
<sequence>MHSHNASTSTREEGGGRVLSRRRSKGRTFSSAHGRWVEAHLISNRETKKRIQAGCRDDHHQIASLQAIGKLKPSRAFIRIRDQAPSKQSFSIIVGIQDQFVEHMGFNC</sequence>
<protein>
    <submittedName>
        <fullName evidence="2">Uncharacterized protein</fullName>
    </submittedName>
</protein>
<name>A0A4Y2N3N8_ARAVE</name>
<evidence type="ECO:0000256" key="1">
    <source>
        <dbReference type="SAM" id="MobiDB-lite"/>
    </source>
</evidence>
<evidence type="ECO:0000313" key="3">
    <source>
        <dbReference type="Proteomes" id="UP000499080"/>
    </source>
</evidence>
<dbReference type="Proteomes" id="UP000499080">
    <property type="component" value="Unassembled WGS sequence"/>
</dbReference>